<gene>
    <name evidence="1" type="ORF">I4F81_000965</name>
</gene>
<evidence type="ECO:0000313" key="1">
    <source>
        <dbReference type="EMBL" id="KAK1858357.1"/>
    </source>
</evidence>
<proteinExistence type="predicted"/>
<keyword evidence="2" id="KW-1185">Reference proteome</keyword>
<dbReference type="EMBL" id="CM020618">
    <property type="protein sequence ID" value="KAK1858357.1"/>
    <property type="molecule type" value="Genomic_DNA"/>
</dbReference>
<organism evidence="1 2">
    <name type="scientific">Pyropia yezoensis</name>
    <name type="common">Susabi-nori</name>
    <name type="synonym">Porphyra yezoensis</name>
    <dbReference type="NCBI Taxonomy" id="2788"/>
    <lineage>
        <taxon>Eukaryota</taxon>
        <taxon>Rhodophyta</taxon>
        <taxon>Bangiophyceae</taxon>
        <taxon>Bangiales</taxon>
        <taxon>Bangiaceae</taxon>
        <taxon>Pyropia</taxon>
    </lineage>
</organism>
<evidence type="ECO:0000313" key="2">
    <source>
        <dbReference type="Proteomes" id="UP000798662"/>
    </source>
</evidence>
<comment type="caution">
    <text evidence="1">The sequence shown here is derived from an EMBL/GenBank/DDBJ whole genome shotgun (WGS) entry which is preliminary data.</text>
</comment>
<sequence>MAPFYLLVRGKATQPVDIGAAFFRALPAGAFHPGPLETACRALDAQRTATASLAAVLAGAPGATLADGGTKVLSDYVSSLNLFLPHAATVEARLPWTDAFAPTRSVALPLLSFERAAVLVDLAVATAAAGAAEARASAAEGHKAALKAFKVAAGLLGHLAAAPPPIAAADVTVDLSSDGLAALRSAMLANAQMAYYRVAVRAKVSEGLASKLAAGVVKLLDATAAHCGAGGLEADLGAREVLATPVAAAARLFSAEAHAHAAAVASAGHDMASQLGHLREATAALADARHIVRNKMPPGAAIGDSILQRVGALEGALSVRQERADRENRSIYLQTASTSLPNIEARIAVEPADVDALATGTAGADPASVALFSSTRPGAATAARAAMAATAYARQPDGTAAAAAADAAREREAAAAEVTAVAEAMVDTDTRTLRESYTALQESLLAADTAVAEVSSSPVMRKKDGSSSGGVGGSSNAGPPLSAEVLNNVRWAVGMGGLRGLEDLSREVAAMSQKVQYQVSTVERALAAEAAADERLRAEAHGNLQRPPSAELTREYVATLDRVKGELATAARSDAFVVERLASRRADLGRLDGLGDLSGVTLGSGTSGGGGVHQHHHRGGFLGLGGLGGGGRSDDKEDPTAAVTRCLDPLHPQMTQARASLSAGEDAVAAAELRGALGGISPDVSDVPTEPTSRHEWAQSRAAAALVRPHAHAVRLAAEARRAAGELDKGVTALRRAADAASAAGNDGDGSSSGGGGGDSPDLRARVAAAADAAGAARELHGFLSQGVTFYTKEGEVLGKLLSDVDGWVAARGMDADATLAARLGELGIGGGRGGAGGFFGAFRGNHRTHGRH</sequence>
<protein>
    <submittedName>
        <fullName evidence="1">Uncharacterized protein</fullName>
    </submittedName>
</protein>
<accession>A0ACC3BLI7</accession>
<dbReference type="Proteomes" id="UP000798662">
    <property type="component" value="Chromosome 1"/>
</dbReference>
<name>A0ACC3BLI7_PYRYE</name>
<reference evidence="1" key="1">
    <citation type="submission" date="2019-11" db="EMBL/GenBank/DDBJ databases">
        <title>Nori genome reveals adaptations in red seaweeds to the harsh intertidal environment.</title>
        <authorList>
            <person name="Wang D."/>
            <person name="Mao Y."/>
        </authorList>
    </citation>
    <scope>NUCLEOTIDE SEQUENCE</scope>
    <source>
        <tissue evidence="1">Gametophyte</tissue>
    </source>
</reference>